<reference evidence="2" key="1">
    <citation type="submission" date="2022-11" db="EMBL/GenBank/DDBJ databases">
        <title>Genome Resource of Sclerotinia nivalis Strain SnTB1, a Plant Pathogen Isolated from American Ginseng.</title>
        <authorList>
            <person name="Fan S."/>
        </authorList>
    </citation>
    <scope>NUCLEOTIDE SEQUENCE</scope>
    <source>
        <strain evidence="2">SnTB1</strain>
    </source>
</reference>
<dbReference type="AlphaFoldDB" id="A0A9X0A9J8"/>
<protein>
    <submittedName>
        <fullName evidence="2">Uncharacterized protein</fullName>
    </submittedName>
</protein>
<evidence type="ECO:0000313" key="3">
    <source>
        <dbReference type="Proteomes" id="UP001152300"/>
    </source>
</evidence>
<feature type="compositionally biased region" description="Polar residues" evidence="1">
    <location>
        <begin position="53"/>
        <end position="69"/>
    </location>
</feature>
<gene>
    <name evidence="2" type="ORF">OCU04_012551</name>
</gene>
<feature type="compositionally biased region" description="Polar residues" evidence="1">
    <location>
        <begin position="116"/>
        <end position="126"/>
    </location>
</feature>
<feature type="region of interest" description="Disordered" evidence="1">
    <location>
        <begin position="35"/>
        <end position="131"/>
    </location>
</feature>
<sequence length="146" mass="16323">MDKQPPGAPHPQRFRDAVAEEHIYLVNKRYHKGITEIQDKQSGPKKEQAVAQKLSNDSAYTQWTPSSEMSDPASETSEGSASGGGKDDHDHLTVSDSFKPTRKVTERVYHGEENRSTSPAASSINESKFLKTDKQIKDEEMSFWAN</sequence>
<evidence type="ECO:0000313" key="2">
    <source>
        <dbReference type="EMBL" id="KAJ8058359.1"/>
    </source>
</evidence>
<name>A0A9X0A9J8_9HELO</name>
<dbReference type="Proteomes" id="UP001152300">
    <property type="component" value="Unassembled WGS sequence"/>
</dbReference>
<accession>A0A9X0A9J8</accession>
<keyword evidence="3" id="KW-1185">Reference proteome</keyword>
<proteinExistence type="predicted"/>
<organism evidence="2 3">
    <name type="scientific">Sclerotinia nivalis</name>
    <dbReference type="NCBI Taxonomy" id="352851"/>
    <lineage>
        <taxon>Eukaryota</taxon>
        <taxon>Fungi</taxon>
        <taxon>Dikarya</taxon>
        <taxon>Ascomycota</taxon>
        <taxon>Pezizomycotina</taxon>
        <taxon>Leotiomycetes</taxon>
        <taxon>Helotiales</taxon>
        <taxon>Sclerotiniaceae</taxon>
        <taxon>Sclerotinia</taxon>
    </lineage>
</organism>
<evidence type="ECO:0000256" key="1">
    <source>
        <dbReference type="SAM" id="MobiDB-lite"/>
    </source>
</evidence>
<feature type="compositionally biased region" description="Basic and acidic residues" evidence="1">
    <location>
        <begin position="35"/>
        <end position="48"/>
    </location>
</feature>
<comment type="caution">
    <text evidence="2">The sequence shown here is derived from an EMBL/GenBank/DDBJ whole genome shotgun (WGS) entry which is preliminary data.</text>
</comment>
<dbReference type="EMBL" id="JAPEIS010000016">
    <property type="protein sequence ID" value="KAJ8058359.1"/>
    <property type="molecule type" value="Genomic_DNA"/>
</dbReference>
<dbReference type="OrthoDB" id="3541163at2759"/>
<feature type="compositionally biased region" description="Basic and acidic residues" evidence="1">
    <location>
        <begin position="103"/>
        <end position="115"/>
    </location>
</feature>